<dbReference type="InterPro" id="IPR039447">
    <property type="entry name" value="UreH-like_TM_dom"/>
</dbReference>
<evidence type="ECO:0000259" key="2">
    <source>
        <dbReference type="Pfam" id="PF13386"/>
    </source>
</evidence>
<keyword evidence="1" id="KW-0812">Transmembrane</keyword>
<evidence type="ECO:0000313" key="5">
    <source>
        <dbReference type="Proteomes" id="UP000177354"/>
    </source>
</evidence>
<feature type="domain" description="EfeO-type cupredoxin-like" evidence="3">
    <location>
        <begin position="256"/>
        <end position="339"/>
    </location>
</feature>
<sequence length="342" mass="37123">MEIYTVFLTGLLTGGLTCMAVQGGLLAAVLAQRENKRLMSKMKKSGSLFPVLSFLISKLVAYTVLGFLLGFLGSYFRFSVITQAFIQSAVAVFMIGTALNILNIHPVFRYFVITPPKFLFRLLKNQSKSNDIFAPGVLGALTVFIPCGTTQAIMALALATADPFYSALIMFSFILGTSPLFFIFGFLAGKLNNVFQNRFMRVAAFAILILAVFNINNALSLSGGRVLIKSAWLDFSCTALSICPHQILAASDVPVTEATIYFRSNGYSPRSITVPKNSLVKLNLVNNDGYGCIQAFSIPKLNVQKIIRTGSNDTVEIKTPNTAGDISFSCSMGMYGGVIRVI</sequence>
<dbReference type="InterPro" id="IPR028096">
    <property type="entry name" value="EfeO_Cupredoxin"/>
</dbReference>
<comment type="caution">
    <text evidence="4">The sequence shown here is derived from an EMBL/GenBank/DDBJ whole genome shotgun (WGS) entry which is preliminary data.</text>
</comment>
<dbReference type="SUPFAM" id="SSF49503">
    <property type="entry name" value="Cupredoxins"/>
    <property type="match status" value="1"/>
</dbReference>
<proteinExistence type="predicted"/>
<dbReference type="Pfam" id="PF13386">
    <property type="entry name" value="DsbD_2"/>
    <property type="match status" value="1"/>
</dbReference>
<feature type="transmembrane region" description="Helical" evidence="1">
    <location>
        <begin position="51"/>
        <end position="72"/>
    </location>
</feature>
<reference evidence="4 5" key="1">
    <citation type="journal article" date="2016" name="Nat. Commun.">
        <title>Thousands of microbial genomes shed light on interconnected biogeochemical processes in an aquifer system.</title>
        <authorList>
            <person name="Anantharaman K."/>
            <person name="Brown C.T."/>
            <person name="Hug L.A."/>
            <person name="Sharon I."/>
            <person name="Castelle C.J."/>
            <person name="Probst A.J."/>
            <person name="Thomas B.C."/>
            <person name="Singh A."/>
            <person name="Wilkins M.J."/>
            <person name="Karaoz U."/>
            <person name="Brodie E.L."/>
            <person name="Williams K.H."/>
            <person name="Hubbard S.S."/>
            <person name="Banfield J.F."/>
        </authorList>
    </citation>
    <scope>NUCLEOTIDE SEQUENCE [LARGE SCALE GENOMIC DNA]</scope>
</reference>
<keyword evidence="1" id="KW-1133">Transmembrane helix</keyword>
<keyword evidence="1" id="KW-0472">Membrane</keyword>
<evidence type="ECO:0000256" key="1">
    <source>
        <dbReference type="SAM" id="Phobius"/>
    </source>
</evidence>
<accession>A0A1F5Z3W1</accession>
<protein>
    <recommendedName>
        <fullName evidence="6">Urease accessory protein UreH-like transmembrane domain-containing protein</fullName>
    </recommendedName>
</protein>
<dbReference type="PANTHER" id="PTHR42208">
    <property type="entry name" value="HEAVY METAL TRANSPORTER-RELATED"/>
    <property type="match status" value="1"/>
</dbReference>
<evidence type="ECO:0008006" key="6">
    <source>
        <dbReference type="Google" id="ProtNLM"/>
    </source>
</evidence>
<feature type="transmembrane region" description="Helical" evidence="1">
    <location>
        <begin position="132"/>
        <end position="158"/>
    </location>
</feature>
<feature type="transmembrane region" description="Helical" evidence="1">
    <location>
        <begin position="199"/>
        <end position="219"/>
    </location>
</feature>
<name>A0A1F5Z3W1_9BACT</name>
<dbReference type="EMBL" id="MFJF01000012">
    <property type="protein sequence ID" value="OGG07053.1"/>
    <property type="molecule type" value="Genomic_DNA"/>
</dbReference>
<dbReference type="Proteomes" id="UP000177354">
    <property type="component" value="Unassembled WGS sequence"/>
</dbReference>
<feature type="transmembrane region" description="Helical" evidence="1">
    <location>
        <begin position="6"/>
        <end position="30"/>
    </location>
</feature>
<dbReference type="Pfam" id="PF13473">
    <property type="entry name" value="Cupredoxin_1"/>
    <property type="match status" value="1"/>
</dbReference>
<dbReference type="PANTHER" id="PTHR42208:SF1">
    <property type="entry name" value="HEAVY METAL TRANSPORTER"/>
    <property type="match status" value="1"/>
</dbReference>
<evidence type="ECO:0000259" key="3">
    <source>
        <dbReference type="Pfam" id="PF13473"/>
    </source>
</evidence>
<feature type="transmembrane region" description="Helical" evidence="1">
    <location>
        <begin position="164"/>
        <end position="187"/>
    </location>
</feature>
<dbReference type="Gene3D" id="2.60.40.420">
    <property type="entry name" value="Cupredoxins - blue copper proteins"/>
    <property type="match status" value="1"/>
</dbReference>
<gene>
    <name evidence="4" type="ORF">A2777_04265</name>
</gene>
<dbReference type="AlphaFoldDB" id="A0A1F5Z3W1"/>
<dbReference type="InterPro" id="IPR008972">
    <property type="entry name" value="Cupredoxin"/>
</dbReference>
<feature type="domain" description="Urease accessory protein UreH-like transmembrane" evidence="2">
    <location>
        <begin position="5"/>
        <end position="212"/>
    </location>
</feature>
<evidence type="ECO:0000313" key="4">
    <source>
        <dbReference type="EMBL" id="OGG07053.1"/>
    </source>
</evidence>
<organism evidence="4 5">
    <name type="scientific">Candidatus Gottesmanbacteria bacterium RIFCSPHIGHO2_01_FULL_40_15</name>
    <dbReference type="NCBI Taxonomy" id="1798376"/>
    <lineage>
        <taxon>Bacteria</taxon>
        <taxon>Candidatus Gottesmaniibacteriota</taxon>
    </lineage>
</organism>
<feature type="transmembrane region" description="Helical" evidence="1">
    <location>
        <begin position="84"/>
        <end position="111"/>
    </location>
</feature>